<protein>
    <recommendedName>
        <fullName evidence="3">Knr4/Smi1-like domain-containing protein</fullName>
    </recommendedName>
</protein>
<gene>
    <name evidence="1" type="ORF">GCM10009682_18920</name>
</gene>
<reference evidence="2" key="1">
    <citation type="journal article" date="2019" name="Int. J. Syst. Evol. Microbiol.">
        <title>The Global Catalogue of Microorganisms (GCM) 10K type strain sequencing project: providing services to taxonomists for standard genome sequencing and annotation.</title>
        <authorList>
            <consortium name="The Broad Institute Genomics Platform"/>
            <consortium name="The Broad Institute Genome Sequencing Center for Infectious Disease"/>
            <person name="Wu L."/>
            <person name="Ma J."/>
        </authorList>
    </citation>
    <scope>NUCLEOTIDE SEQUENCE [LARGE SCALE GENOMIC DNA]</scope>
    <source>
        <strain evidence="2">JCM 13250</strain>
    </source>
</reference>
<proteinExistence type="predicted"/>
<evidence type="ECO:0000313" key="2">
    <source>
        <dbReference type="Proteomes" id="UP001500218"/>
    </source>
</evidence>
<keyword evidence="2" id="KW-1185">Reference proteome</keyword>
<comment type="caution">
    <text evidence="1">The sequence shown here is derived from an EMBL/GenBank/DDBJ whole genome shotgun (WGS) entry which is preliminary data.</text>
</comment>
<dbReference type="EMBL" id="BAAALT010000048">
    <property type="protein sequence ID" value="GAA1797501.1"/>
    <property type="molecule type" value="Genomic_DNA"/>
</dbReference>
<accession>A0ABP4XXA6</accession>
<sequence length="186" mass="19774">MTALDTAFAARWSAAMTDTLTGLLDVFEDRFGYPPGDNLLTPAATGTDLTMLADVLTDLNLDDDLLTLYQVTDEVSLPDIGNGYFIHPPDHVVTTRRVREPGAIAGDPPTEVVVFGSDGGGTSYALTGAAGPRVVRLPSSAIVGGTYTPPQGWSRYGPAAEDLREFLTRMHDGLVRFASCGEVIDL</sequence>
<name>A0ABP4XXA6_9ACTN</name>
<organism evidence="1 2">
    <name type="scientific">Luedemannella flava</name>
    <dbReference type="NCBI Taxonomy" id="349316"/>
    <lineage>
        <taxon>Bacteria</taxon>
        <taxon>Bacillati</taxon>
        <taxon>Actinomycetota</taxon>
        <taxon>Actinomycetes</taxon>
        <taxon>Micromonosporales</taxon>
        <taxon>Micromonosporaceae</taxon>
        <taxon>Luedemannella</taxon>
    </lineage>
</organism>
<dbReference type="Proteomes" id="UP001500218">
    <property type="component" value="Unassembled WGS sequence"/>
</dbReference>
<evidence type="ECO:0000313" key="1">
    <source>
        <dbReference type="EMBL" id="GAA1797501.1"/>
    </source>
</evidence>
<evidence type="ECO:0008006" key="3">
    <source>
        <dbReference type="Google" id="ProtNLM"/>
    </source>
</evidence>